<dbReference type="EMBL" id="AP003909">
    <property type="protein sequence ID" value="BAD08925.1"/>
    <property type="molecule type" value="Genomic_DNA"/>
</dbReference>
<accession>Q6ZJN5</accession>
<feature type="compositionally biased region" description="Polar residues" evidence="1">
    <location>
        <begin position="1"/>
        <end position="19"/>
    </location>
</feature>
<name>Q6ZJN5_ORYSJ</name>
<reference evidence="3" key="2">
    <citation type="journal article" date="2008" name="Nucleic Acids Res.">
        <title>The rice annotation project database (RAP-DB): 2008 update.</title>
        <authorList>
            <consortium name="The rice annotation project (RAP)"/>
        </authorList>
    </citation>
    <scope>GENOME REANNOTATION</scope>
    <source>
        <strain evidence="3">cv. Nipponbare</strain>
    </source>
</reference>
<protein>
    <submittedName>
        <fullName evidence="2">Uncharacterized protein</fullName>
    </submittedName>
</protein>
<evidence type="ECO:0000313" key="2">
    <source>
        <dbReference type="EMBL" id="BAD08925.1"/>
    </source>
</evidence>
<feature type="compositionally biased region" description="Gly residues" evidence="1">
    <location>
        <begin position="103"/>
        <end position="125"/>
    </location>
</feature>
<evidence type="ECO:0000256" key="1">
    <source>
        <dbReference type="SAM" id="MobiDB-lite"/>
    </source>
</evidence>
<dbReference type="Proteomes" id="UP000000763">
    <property type="component" value="Chromosome 8"/>
</dbReference>
<feature type="compositionally biased region" description="Basic and acidic residues" evidence="1">
    <location>
        <begin position="54"/>
        <end position="101"/>
    </location>
</feature>
<organism evidence="2 3">
    <name type="scientific">Oryza sativa subsp. japonica</name>
    <name type="common">Rice</name>
    <dbReference type="NCBI Taxonomy" id="39947"/>
    <lineage>
        <taxon>Eukaryota</taxon>
        <taxon>Viridiplantae</taxon>
        <taxon>Streptophyta</taxon>
        <taxon>Embryophyta</taxon>
        <taxon>Tracheophyta</taxon>
        <taxon>Spermatophyta</taxon>
        <taxon>Magnoliopsida</taxon>
        <taxon>Liliopsida</taxon>
        <taxon>Poales</taxon>
        <taxon>Poaceae</taxon>
        <taxon>BOP clade</taxon>
        <taxon>Oryzoideae</taxon>
        <taxon>Oryzeae</taxon>
        <taxon>Oryzinae</taxon>
        <taxon>Oryza</taxon>
        <taxon>Oryza sativa</taxon>
    </lineage>
</organism>
<gene>
    <name evidence="2" type="primary">OJ1300_E01.2</name>
</gene>
<evidence type="ECO:0000313" key="3">
    <source>
        <dbReference type="Proteomes" id="UP000000763"/>
    </source>
</evidence>
<feature type="region of interest" description="Disordered" evidence="1">
    <location>
        <begin position="1"/>
        <end position="132"/>
    </location>
</feature>
<dbReference type="AlphaFoldDB" id="Q6ZJN5"/>
<reference evidence="3" key="1">
    <citation type="journal article" date="2005" name="Nature">
        <title>The map-based sequence of the rice genome.</title>
        <authorList>
            <consortium name="International rice genome sequencing project (IRGSP)"/>
            <person name="Matsumoto T."/>
            <person name="Wu J."/>
            <person name="Kanamori H."/>
            <person name="Katayose Y."/>
            <person name="Fujisawa M."/>
            <person name="Namiki N."/>
            <person name="Mizuno H."/>
            <person name="Yamamoto K."/>
            <person name="Antonio B.A."/>
            <person name="Baba T."/>
            <person name="Sakata K."/>
            <person name="Nagamura Y."/>
            <person name="Aoki H."/>
            <person name="Arikawa K."/>
            <person name="Arita K."/>
            <person name="Bito T."/>
            <person name="Chiden Y."/>
            <person name="Fujitsuka N."/>
            <person name="Fukunaka R."/>
            <person name="Hamada M."/>
            <person name="Harada C."/>
            <person name="Hayashi A."/>
            <person name="Hijishita S."/>
            <person name="Honda M."/>
            <person name="Hosokawa S."/>
            <person name="Ichikawa Y."/>
            <person name="Idonuma A."/>
            <person name="Iijima M."/>
            <person name="Ikeda M."/>
            <person name="Ikeno M."/>
            <person name="Ito K."/>
            <person name="Ito S."/>
            <person name="Ito T."/>
            <person name="Ito Y."/>
            <person name="Ito Y."/>
            <person name="Iwabuchi A."/>
            <person name="Kamiya K."/>
            <person name="Karasawa W."/>
            <person name="Kurita K."/>
            <person name="Katagiri S."/>
            <person name="Kikuta A."/>
            <person name="Kobayashi H."/>
            <person name="Kobayashi N."/>
            <person name="Machita K."/>
            <person name="Maehara T."/>
            <person name="Masukawa M."/>
            <person name="Mizubayashi T."/>
            <person name="Mukai Y."/>
            <person name="Nagasaki H."/>
            <person name="Nagata Y."/>
            <person name="Naito S."/>
            <person name="Nakashima M."/>
            <person name="Nakama Y."/>
            <person name="Nakamichi Y."/>
            <person name="Nakamura M."/>
            <person name="Meguro A."/>
            <person name="Negishi M."/>
            <person name="Ohta I."/>
            <person name="Ohta T."/>
            <person name="Okamoto M."/>
            <person name="Ono N."/>
            <person name="Saji S."/>
            <person name="Sakaguchi M."/>
            <person name="Sakai K."/>
            <person name="Shibata M."/>
            <person name="Shimokawa T."/>
            <person name="Song J."/>
            <person name="Takazaki Y."/>
            <person name="Terasawa K."/>
            <person name="Tsugane M."/>
            <person name="Tsuji K."/>
            <person name="Ueda S."/>
            <person name="Waki K."/>
            <person name="Yamagata H."/>
            <person name="Yamamoto M."/>
            <person name="Yamamoto S."/>
            <person name="Yamane H."/>
            <person name="Yoshiki S."/>
            <person name="Yoshihara R."/>
            <person name="Yukawa K."/>
            <person name="Zhong H."/>
            <person name="Yano M."/>
            <person name="Yuan Q."/>
            <person name="Ouyang S."/>
            <person name="Liu J."/>
            <person name="Jones K.M."/>
            <person name="Gansberger K."/>
            <person name="Moffat K."/>
            <person name="Hill J."/>
            <person name="Bera J."/>
            <person name="Fadrosh D."/>
            <person name="Jin S."/>
            <person name="Johri S."/>
            <person name="Kim M."/>
            <person name="Overton L."/>
            <person name="Reardon M."/>
            <person name="Tsitrin T."/>
            <person name="Vuong H."/>
            <person name="Weaver B."/>
            <person name="Ciecko A."/>
            <person name="Tallon L."/>
            <person name="Jackson J."/>
            <person name="Pai G."/>
            <person name="Aken S.V."/>
            <person name="Utterback T."/>
            <person name="Reidmuller S."/>
            <person name="Feldblyum T."/>
            <person name="Hsiao J."/>
            <person name="Zismann V."/>
            <person name="Iobst S."/>
            <person name="de Vazeille A.R."/>
            <person name="Buell C.R."/>
            <person name="Ying K."/>
            <person name="Li Y."/>
            <person name="Lu T."/>
            <person name="Huang Y."/>
            <person name="Zhao Q."/>
            <person name="Feng Q."/>
            <person name="Zhang L."/>
            <person name="Zhu J."/>
            <person name="Weng Q."/>
            <person name="Mu J."/>
            <person name="Lu Y."/>
            <person name="Fan D."/>
            <person name="Liu Y."/>
            <person name="Guan J."/>
            <person name="Zhang Y."/>
            <person name="Yu S."/>
            <person name="Liu X."/>
            <person name="Zhang Y."/>
            <person name="Hong G."/>
            <person name="Han B."/>
            <person name="Choisne N."/>
            <person name="Demange N."/>
            <person name="Orjeda G."/>
            <person name="Samain S."/>
            <person name="Cattolico L."/>
            <person name="Pelletier E."/>
            <person name="Couloux A."/>
            <person name="Segurens B."/>
            <person name="Wincker P."/>
            <person name="D'Hont A."/>
            <person name="Scarpelli C."/>
            <person name="Weissenbach J."/>
            <person name="Salanoubat M."/>
            <person name="Quetier F."/>
            <person name="Yu Y."/>
            <person name="Kim H.R."/>
            <person name="Rambo T."/>
            <person name="Currie J."/>
            <person name="Collura K."/>
            <person name="Luo M."/>
            <person name="Yang T."/>
            <person name="Ammiraju J.S.S."/>
            <person name="Engler F."/>
            <person name="Soderlund C."/>
            <person name="Wing R.A."/>
            <person name="Palmer L.E."/>
            <person name="de la Bastide M."/>
            <person name="Spiegel L."/>
            <person name="Nascimento L."/>
            <person name="Zutavern T."/>
            <person name="O'Shaughnessy A."/>
            <person name="Dike S."/>
            <person name="Dedhia N."/>
            <person name="Preston R."/>
            <person name="Balija V."/>
            <person name="McCombie W.R."/>
            <person name="Chow T."/>
            <person name="Chen H."/>
            <person name="Chung M."/>
            <person name="Chen C."/>
            <person name="Shaw J."/>
            <person name="Wu H."/>
            <person name="Hsiao K."/>
            <person name="Chao Y."/>
            <person name="Chu M."/>
            <person name="Cheng C."/>
            <person name="Hour A."/>
            <person name="Lee P."/>
            <person name="Lin S."/>
            <person name="Lin Y."/>
            <person name="Liou J."/>
            <person name="Liu S."/>
            <person name="Hsing Y."/>
            <person name="Raghuvanshi S."/>
            <person name="Mohanty A."/>
            <person name="Bharti A.K."/>
            <person name="Gaur A."/>
            <person name="Gupta V."/>
            <person name="Kumar D."/>
            <person name="Ravi V."/>
            <person name="Vij S."/>
            <person name="Kapur A."/>
            <person name="Khurana P."/>
            <person name="Khurana P."/>
            <person name="Khurana J.P."/>
            <person name="Tyagi A.K."/>
            <person name="Gaikwad K."/>
            <person name="Singh A."/>
            <person name="Dalal V."/>
            <person name="Srivastava S."/>
            <person name="Dixit A."/>
            <person name="Pal A.K."/>
            <person name="Ghazi I.A."/>
            <person name="Yadav M."/>
            <person name="Pandit A."/>
            <person name="Bhargava A."/>
            <person name="Sureshbabu K."/>
            <person name="Batra K."/>
            <person name="Sharma T.R."/>
            <person name="Mohapatra T."/>
            <person name="Singh N.K."/>
            <person name="Messing J."/>
            <person name="Nelson A.B."/>
            <person name="Fuks G."/>
            <person name="Kavchok S."/>
            <person name="Keizer G."/>
            <person name="Linton E."/>
            <person name="Llaca V."/>
            <person name="Song R."/>
            <person name="Tanyolac B."/>
            <person name="Young S."/>
            <person name="Ho-Il K."/>
            <person name="Hahn J.H."/>
            <person name="Sangsakoo G."/>
            <person name="Vanavichit A."/>
            <person name="de Mattos Luiz.A.T."/>
            <person name="Zimmer P.D."/>
            <person name="Malone G."/>
            <person name="Dellagostin O."/>
            <person name="de Oliveira A.C."/>
            <person name="Bevan M."/>
            <person name="Bancroft I."/>
            <person name="Minx P."/>
            <person name="Cordum H."/>
            <person name="Wilson R."/>
            <person name="Cheng Z."/>
            <person name="Jin W."/>
            <person name="Jiang J."/>
            <person name="Leong S.A."/>
            <person name="Iwama H."/>
            <person name="Gojobori T."/>
            <person name="Itoh T."/>
            <person name="Niimura Y."/>
            <person name="Fujii Y."/>
            <person name="Habara T."/>
            <person name="Sakai H."/>
            <person name="Sato Y."/>
            <person name="Wilson G."/>
            <person name="Kumar K."/>
            <person name="McCouch S."/>
            <person name="Juretic N."/>
            <person name="Hoen D."/>
            <person name="Wright S."/>
            <person name="Bruskiewich R."/>
            <person name="Bureau T."/>
            <person name="Miyao A."/>
            <person name="Hirochika H."/>
            <person name="Nishikawa T."/>
            <person name="Kadowaki K."/>
            <person name="Sugiura M."/>
            <person name="Burr B."/>
            <person name="Sasaki T."/>
        </authorList>
    </citation>
    <scope>NUCLEOTIDE SEQUENCE [LARGE SCALE GENOMIC DNA]</scope>
    <source>
        <strain evidence="3">cv. Nipponbare</strain>
    </source>
</reference>
<sequence>METRPTTTWSRQRETTMVSSCAEHGRVSTSKRVPEQGGSVFLECTRGREHRHRREEGRQGEEISRGKGECAARERWGEGGCREGRSQGGRWERRGAREKRGCRGGGEMGAPGGRERGGGAGGRGGADGRRGGRSLTYFLIRYRYRYR</sequence>
<proteinExistence type="predicted"/>